<dbReference type="InterPro" id="IPR008920">
    <property type="entry name" value="TF_FadR/GntR_C"/>
</dbReference>
<reference evidence="5" key="1">
    <citation type="submission" date="2022-10" db="EMBL/GenBank/DDBJ databases">
        <title>The WGS of Solirubrobacter ginsenosidimutans DSM 21036.</title>
        <authorList>
            <person name="Jiang Z."/>
        </authorList>
    </citation>
    <scope>NUCLEOTIDE SEQUENCE</scope>
    <source>
        <strain evidence="5">DSM 21036</strain>
    </source>
</reference>
<dbReference type="SMART" id="SM00895">
    <property type="entry name" value="FCD"/>
    <property type="match status" value="1"/>
</dbReference>
<dbReference type="PANTHER" id="PTHR43537">
    <property type="entry name" value="TRANSCRIPTIONAL REGULATOR, GNTR FAMILY"/>
    <property type="match status" value="1"/>
</dbReference>
<dbReference type="Pfam" id="PF07729">
    <property type="entry name" value="FCD"/>
    <property type="match status" value="1"/>
</dbReference>
<proteinExistence type="predicted"/>
<dbReference type="PRINTS" id="PR00035">
    <property type="entry name" value="HTHGNTR"/>
</dbReference>
<dbReference type="Proteomes" id="UP001149140">
    <property type="component" value="Unassembled WGS sequence"/>
</dbReference>
<dbReference type="InterPro" id="IPR000524">
    <property type="entry name" value="Tscrpt_reg_HTH_GntR"/>
</dbReference>
<feature type="domain" description="HTH gntR-type" evidence="4">
    <location>
        <begin position="16"/>
        <end position="86"/>
    </location>
</feature>
<dbReference type="RefSeq" id="WP_270040387.1">
    <property type="nucleotide sequence ID" value="NZ_JAPDOD010000009.1"/>
</dbReference>
<evidence type="ECO:0000256" key="3">
    <source>
        <dbReference type="ARBA" id="ARBA00023163"/>
    </source>
</evidence>
<dbReference type="Gene3D" id="1.10.10.10">
    <property type="entry name" value="Winged helix-like DNA-binding domain superfamily/Winged helix DNA-binding domain"/>
    <property type="match status" value="1"/>
</dbReference>
<protein>
    <submittedName>
        <fullName evidence="5">FCD domain-containing protein</fullName>
    </submittedName>
</protein>
<keyword evidence="6" id="KW-1185">Reference proteome</keyword>
<keyword evidence="1" id="KW-0805">Transcription regulation</keyword>
<evidence type="ECO:0000259" key="4">
    <source>
        <dbReference type="PROSITE" id="PS50949"/>
    </source>
</evidence>
<dbReference type="InterPro" id="IPR036388">
    <property type="entry name" value="WH-like_DNA-bd_sf"/>
</dbReference>
<dbReference type="GO" id="GO:0003677">
    <property type="term" value="F:DNA binding"/>
    <property type="evidence" value="ECO:0007669"/>
    <property type="project" value="UniProtKB-KW"/>
</dbReference>
<evidence type="ECO:0000256" key="1">
    <source>
        <dbReference type="ARBA" id="ARBA00023015"/>
    </source>
</evidence>
<dbReference type="SUPFAM" id="SSF48008">
    <property type="entry name" value="GntR ligand-binding domain-like"/>
    <property type="match status" value="1"/>
</dbReference>
<dbReference type="GO" id="GO:0003700">
    <property type="term" value="F:DNA-binding transcription factor activity"/>
    <property type="evidence" value="ECO:0007669"/>
    <property type="project" value="InterPro"/>
</dbReference>
<evidence type="ECO:0000313" key="5">
    <source>
        <dbReference type="EMBL" id="MDA0161196.1"/>
    </source>
</evidence>
<dbReference type="AlphaFoldDB" id="A0A9X3MQQ2"/>
<dbReference type="InterPro" id="IPR036390">
    <property type="entry name" value="WH_DNA-bd_sf"/>
</dbReference>
<accession>A0A9X3MQQ2</accession>
<name>A0A9X3MQQ2_9ACTN</name>
<dbReference type="Gene3D" id="1.20.120.530">
    <property type="entry name" value="GntR ligand-binding domain-like"/>
    <property type="match status" value="1"/>
</dbReference>
<dbReference type="InterPro" id="IPR011711">
    <property type="entry name" value="GntR_C"/>
</dbReference>
<evidence type="ECO:0000313" key="6">
    <source>
        <dbReference type="Proteomes" id="UP001149140"/>
    </source>
</evidence>
<keyword evidence="3" id="KW-0804">Transcription</keyword>
<dbReference type="SUPFAM" id="SSF46785">
    <property type="entry name" value="Winged helix' DNA-binding domain"/>
    <property type="match status" value="1"/>
</dbReference>
<dbReference type="SMART" id="SM00345">
    <property type="entry name" value="HTH_GNTR"/>
    <property type="match status" value="1"/>
</dbReference>
<dbReference type="Pfam" id="PF00392">
    <property type="entry name" value="GntR"/>
    <property type="match status" value="1"/>
</dbReference>
<dbReference type="PROSITE" id="PS50949">
    <property type="entry name" value="HTH_GNTR"/>
    <property type="match status" value="1"/>
</dbReference>
<comment type="caution">
    <text evidence="5">The sequence shown here is derived from an EMBL/GenBank/DDBJ whole genome shotgun (WGS) entry which is preliminary data.</text>
</comment>
<gene>
    <name evidence="5" type="ORF">OM076_13035</name>
</gene>
<sequence>MSASEVPSPRFAPASVDASHQIALEIRRYLEREGLQPGDRIGTEQELATEFGVSRPTLREGLRLLASSHLIRVGRGRAGGIFVARTPSEGMSRNVTESISMMLATETVSLSELLDARMFLEVPLAGLAAANATEETAAALQGAIDEAADHMPGTPAFNEADKRFHQILAKAAGNELLLAFTGWILDVLQPHLIEKISPRVDGAEILRQHRDIQRAVRRRQSAGAEKAMRAHIAYLQQTLSD</sequence>
<organism evidence="5 6">
    <name type="scientific">Solirubrobacter ginsenosidimutans</name>
    <dbReference type="NCBI Taxonomy" id="490573"/>
    <lineage>
        <taxon>Bacteria</taxon>
        <taxon>Bacillati</taxon>
        <taxon>Actinomycetota</taxon>
        <taxon>Thermoleophilia</taxon>
        <taxon>Solirubrobacterales</taxon>
        <taxon>Solirubrobacteraceae</taxon>
        <taxon>Solirubrobacter</taxon>
    </lineage>
</organism>
<evidence type="ECO:0000256" key="2">
    <source>
        <dbReference type="ARBA" id="ARBA00023125"/>
    </source>
</evidence>
<dbReference type="PANTHER" id="PTHR43537:SF5">
    <property type="entry name" value="UXU OPERON TRANSCRIPTIONAL REGULATOR"/>
    <property type="match status" value="1"/>
</dbReference>
<dbReference type="EMBL" id="JAPDOD010000009">
    <property type="protein sequence ID" value="MDA0161196.1"/>
    <property type="molecule type" value="Genomic_DNA"/>
</dbReference>
<keyword evidence="2" id="KW-0238">DNA-binding</keyword>
<dbReference type="CDD" id="cd07377">
    <property type="entry name" value="WHTH_GntR"/>
    <property type="match status" value="1"/>
</dbReference>